<sequence length="443" mass="48141">MIWSDLWDVLLLRDYNTRVVLLGVALLGAASGLVGSFTLLRKRSLMGDALAHASLPGLVIAFMIAVAAGGDGKSMPLLLAGATMGGLAGVACILFLQRFTKLKQDATLGIVLSVFFGLGVVLLGITQKMDAGHSAGLETYIFGKTASMRRADGIMIAITALISILVTGVLFKELKLLCFDADFAGSRGLRVWLLDTILMVLVVMVTMVGLQAVGLVLMVAMLVIPAAAARFWTESIFRLALVSASIGLVGSVLGATASAVMADLPSGAMIVLACALLFAVSMFFGTQRGVLPRLWRRRQLNAKIARQHLLRGIYELSEAEFQDANPGHWVSLIDLLQKRSWNSKQLRRQIETAELVELVRYKTDQVALTSAGYAEAARLTRQHRLWELYLVHYADVATARVDRDADDIEHVLEHDVVEKLERLLDHDPIRIAVPSSPHAMEST</sequence>
<keyword evidence="7 9" id="KW-0472">Membrane</keyword>
<dbReference type="SUPFAM" id="SSF81345">
    <property type="entry name" value="ABC transporter involved in vitamin B12 uptake, BtuC"/>
    <property type="match status" value="1"/>
</dbReference>
<dbReference type="InterPro" id="IPR037294">
    <property type="entry name" value="ABC_BtuC-like"/>
</dbReference>
<dbReference type="PANTHER" id="PTHR30477">
    <property type="entry name" value="ABC-TRANSPORTER METAL-BINDING PROTEIN"/>
    <property type="match status" value="1"/>
</dbReference>
<protein>
    <submittedName>
        <fullName evidence="11">Manganese transport system membrane protein MntB</fullName>
    </submittedName>
</protein>
<dbReference type="SMART" id="SM00529">
    <property type="entry name" value="HTH_DTXR"/>
    <property type="match status" value="1"/>
</dbReference>
<dbReference type="InterPro" id="IPR001367">
    <property type="entry name" value="Fe_dep_repressor"/>
</dbReference>
<keyword evidence="4" id="KW-1003">Cell membrane</keyword>
<evidence type="ECO:0000313" key="11">
    <source>
        <dbReference type="EMBL" id="QDT61909.1"/>
    </source>
</evidence>
<dbReference type="InterPro" id="IPR022689">
    <property type="entry name" value="Iron_dep_repressor"/>
</dbReference>
<gene>
    <name evidence="11" type="primary">mntB_2</name>
    <name evidence="11" type="ORF">SV7mr_44500</name>
</gene>
<dbReference type="EMBL" id="CP036272">
    <property type="protein sequence ID" value="QDT61909.1"/>
    <property type="molecule type" value="Genomic_DNA"/>
</dbReference>
<feature type="transmembrane region" description="Helical" evidence="9">
    <location>
        <begin position="75"/>
        <end position="96"/>
    </location>
</feature>
<dbReference type="GO" id="GO:0046914">
    <property type="term" value="F:transition metal ion binding"/>
    <property type="evidence" value="ECO:0007669"/>
    <property type="project" value="InterPro"/>
</dbReference>
<evidence type="ECO:0000256" key="8">
    <source>
        <dbReference type="RuleBase" id="RU003943"/>
    </source>
</evidence>
<dbReference type="GO" id="GO:0043190">
    <property type="term" value="C:ATP-binding cassette (ABC) transporter complex"/>
    <property type="evidence" value="ECO:0007669"/>
    <property type="project" value="InterPro"/>
</dbReference>
<feature type="transmembrane region" description="Helical" evidence="9">
    <location>
        <begin position="49"/>
        <end position="69"/>
    </location>
</feature>
<dbReference type="GO" id="GO:0055085">
    <property type="term" value="P:transmembrane transport"/>
    <property type="evidence" value="ECO:0007669"/>
    <property type="project" value="InterPro"/>
</dbReference>
<evidence type="ECO:0000256" key="2">
    <source>
        <dbReference type="ARBA" id="ARBA00008034"/>
    </source>
</evidence>
<comment type="subcellular location">
    <subcellularLocation>
        <location evidence="1 8">Cell membrane</location>
        <topology evidence="1 8">Multi-pass membrane protein</topology>
    </subcellularLocation>
</comment>
<dbReference type="CDD" id="cd06550">
    <property type="entry name" value="TM_ABC_iron-siderophores_like"/>
    <property type="match status" value="1"/>
</dbReference>
<dbReference type="GO" id="GO:0046983">
    <property type="term" value="F:protein dimerization activity"/>
    <property type="evidence" value="ECO:0007669"/>
    <property type="project" value="InterPro"/>
</dbReference>
<evidence type="ECO:0000313" key="12">
    <source>
        <dbReference type="Proteomes" id="UP000315003"/>
    </source>
</evidence>
<accession>A0A517T0I5</accession>
<dbReference type="SUPFAM" id="SSF47979">
    <property type="entry name" value="Iron-dependent repressor protein, dimerization domain"/>
    <property type="match status" value="1"/>
</dbReference>
<dbReference type="RefSeq" id="WP_419187696.1">
    <property type="nucleotide sequence ID" value="NZ_CP036272.1"/>
</dbReference>
<dbReference type="Gene3D" id="1.10.3470.10">
    <property type="entry name" value="ABC transporter involved in vitamin B12 uptake, BtuC"/>
    <property type="match status" value="1"/>
</dbReference>
<comment type="similarity">
    <text evidence="2 8">Belongs to the ABC-3 integral membrane protein family.</text>
</comment>
<dbReference type="Pfam" id="PF00950">
    <property type="entry name" value="ABC-3"/>
    <property type="match status" value="1"/>
</dbReference>
<reference evidence="11 12" key="1">
    <citation type="submission" date="2019-02" db="EMBL/GenBank/DDBJ databases">
        <title>Deep-cultivation of Planctomycetes and their phenomic and genomic characterization uncovers novel biology.</title>
        <authorList>
            <person name="Wiegand S."/>
            <person name="Jogler M."/>
            <person name="Boedeker C."/>
            <person name="Pinto D."/>
            <person name="Vollmers J."/>
            <person name="Rivas-Marin E."/>
            <person name="Kohn T."/>
            <person name="Peeters S.H."/>
            <person name="Heuer A."/>
            <person name="Rast P."/>
            <person name="Oberbeckmann S."/>
            <person name="Bunk B."/>
            <person name="Jeske O."/>
            <person name="Meyerdierks A."/>
            <person name="Storesund J.E."/>
            <person name="Kallscheuer N."/>
            <person name="Luecker S."/>
            <person name="Lage O.M."/>
            <person name="Pohl T."/>
            <person name="Merkel B.J."/>
            <person name="Hornburger P."/>
            <person name="Mueller R.-W."/>
            <person name="Bruemmer F."/>
            <person name="Labrenz M."/>
            <person name="Spormann A.M."/>
            <person name="Op den Camp H."/>
            <person name="Overmann J."/>
            <person name="Amann R."/>
            <person name="Jetten M.S.M."/>
            <person name="Mascher T."/>
            <person name="Medema M.H."/>
            <person name="Devos D.P."/>
            <person name="Kaster A.-K."/>
            <person name="Ovreas L."/>
            <person name="Rohde M."/>
            <person name="Galperin M.Y."/>
            <person name="Jogler C."/>
        </authorList>
    </citation>
    <scope>NUCLEOTIDE SEQUENCE [LARGE SCALE GENOMIC DNA]</scope>
    <source>
        <strain evidence="11 12">SV_7m_r</strain>
    </source>
</reference>
<feature type="transmembrane region" description="Helical" evidence="9">
    <location>
        <begin position="215"/>
        <end position="232"/>
    </location>
</feature>
<evidence type="ECO:0000256" key="9">
    <source>
        <dbReference type="SAM" id="Phobius"/>
    </source>
</evidence>
<keyword evidence="5 8" id="KW-0812">Transmembrane</keyword>
<keyword evidence="6 9" id="KW-1133">Transmembrane helix</keyword>
<name>A0A517T0I5_9BACT</name>
<feature type="transmembrane region" description="Helical" evidence="9">
    <location>
        <begin position="20"/>
        <end position="40"/>
    </location>
</feature>
<dbReference type="GO" id="GO:0010043">
    <property type="term" value="P:response to zinc ion"/>
    <property type="evidence" value="ECO:0007669"/>
    <property type="project" value="TreeGrafter"/>
</dbReference>
<feature type="transmembrane region" description="Helical" evidence="9">
    <location>
        <begin position="153"/>
        <end position="171"/>
    </location>
</feature>
<feature type="transmembrane region" description="Helical" evidence="9">
    <location>
        <begin position="191"/>
        <end position="209"/>
    </location>
</feature>
<dbReference type="InterPro" id="IPR036421">
    <property type="entry name" value="Fe_dep_repressor_sf"/>
</dbReference>
<evidence type="ECO:0000256" key="3">
    <source>
        <dbReference type="ARBA" id="ARBA00022448"/>
    </source>
</evidence>
<dbReference type="Proteomes" id="UP000315003">
    <property type="component" value="Chromosome"/>
</dbReference>
<dbReference type="InterPro" id="IPR001626">
    <property type="entry name" value="ABC_TroCD"/>
</dbReference>
<evidence type="ECO:0000256" key="1">
    <source>
        <dbReference type="ARBA" id="ARBA00004651"/>
    </source>
</evidence>
<dbReference type="AlphaFoldDB" id="A0A517T0I5"/>
<evidence type="ECO:0000259" key="10">
    <source>
        <dbReference type="Pfam" id="PF02742"/>
    </source>
</evidence>
<feature type="transmembrane region" description="Helical" evidence="9">
    <location>
        <begin position="268"/>
        <end position="291"/>
    </location>
</feature>
<dbReference type="Gene3D" id="1.10.10.10">
    <property type="entry name" value="Winged helix-like DNA-binding domain superfamily/Winged helix DNA-binding domain"/>
    <property type="match status" value="1"/>
</dbReference>
<dbReference type="Pfam" id="PF02742">
    <property type="entry name" value="Fe_dep_repr_C"/>
    <property type="match status" value="1"/>
</dbReference>
<proteinExistence type="inferred from homology"/>
<evidence type="ECO:0000256" key="4">
    <source>
        <dbReference type="ARBA" id="ARBA00022475"/>
    </source>
</evidence>
<evidence type="ECO:0000256" key="5">
    <source>
        <dbReference type="ARBA" id="ARBA00022692"/>
    </source>
</evidence>
<keyword evidence="3 8" id="KW-0813">Transport</keyword>
<evidence type="ECO:0000256" key="7">
    <source>
        <dbReference type="ARBA" id="ARBA00023136"/>
    </source>
</evidence>
<organism evidence="11 12">
    <name type="scientific">Stieleria bergensis</name>
    <dbReference type="NCBI Taxonomy" id="2528025"/>
    <lineage>
        <taxon>Bacteria</taxon>
        <taxon>Pseudomonadati</taxon>
        <taxon>Planctomycetota</taxon>
        <taxon>Planctomycetia</taxon>
        <taxon>Pirellulales</taxon>
        <taxon>Pirellulaceae</taxon>
        <taxon>Stieleria</taxon>
    </lineage>
</organism>
<dbReference type="PANTHER" id="PTHR30477:SF3">
    <property type="entry name" value="METAL TRANSPORT SYSTEM MEMBRANE PROTEIN CT_069-RELATED"/>
    <property type="match status" value="1"/>
</dbReference>
<feature type="transmembrane region" description="Helical" evidence="9">
    <location>
        <begin position="108"/>
        <end position="126"/>
    </location>
</feature>
<keyword evidence="12" id="KW-1185">Reference proteome</keyword>
<feature type="domain" description="Iron dependent repressor metal binding and dimerisation" evidence="10">
    <location>
        <begin position="369"/>
        <end position="426"/>
    </location>
</feature>
<dbReference type="InterPro" id="IPR036388">
    <property type="entry name" value="WH-like_DNA-bd_sf"/>
</dbReference>
<evidence type="ECO:0000256" key="6">
    <source>
        <dbReference type="ARBA" id="ARBA00022989"/>
    </source>
</evidence>
<feature type="transmembrane region" description="Helical" evidence="9">
    <location>
        <begin position="239"/>
        <end position="262"/>
    </location>
</feature>
<dbReference type="GO" id="GO:0003700">
    <property type="term" value="F:DNA-binding transcription factor activity"/>
    <property type="evidence" value="ECO:0007669"/>
    <property type="project" value="InterPro"/>
</dbReference>